<proteinExistence type="predicted"/>
<dbReference type="SUPFAM" id="SSF53474">
    <property type="entry name" value="alpha/beta-Hydrolases"/>
    <property type="match status" value="1"/>
</dbReference>
<evidence type="ECO:0000313" key="2">
    <source>
        <dbReference type="EMBL" id="UUN99625.1"/>
    </source>
</evidence>
<dbReference type="InterPro" id="IPR022742">
    <property type="entry name" value="Hydrolase_4"/>
</dbReference>
<name>A0A8I1DGR1_ACIBZ</name>
<dbReference type="Pfam" id="PF12146">
    <property type="entry name" value="Hydrolase_4"/>
    <property type="match status" value="1"/>
</dbReference>
<protein>
    <submittedName>
        <fullName evidence="2">Alpha/beta fold hydrolase</fullName>
    </submittedName>
</protein>
<feature type="domain" description="Serine aminopeptidase S33" evidence="1">
    <location>
        <begin position="33"/>
        <end position="125"/>
    </location>
</feature>
<accession>A0A8I1DGR1</accession>
<dbReference type="AlphaFoldDB" id="A0A8I1DGR1"/>
<dbReference type="Proteomes" id="UP000644140">
    <property type="component" value="Chromosome"/>
</dbReference>
<dbReference type="RefSeq" id="WP_151781759.1">
    <property type="nucleotide sequence ID" value="NZ_BKNL01000147.1"/>
</dbReference>
<dbReference type="PIRSF" id="PIRSF037442">
    <property type="entry name" value="UCP037442_abhydr"/>
    <property type="match status" value="1"/>
</dbReference>
<evidence type="ECO:0000313" key="3">
    <source>
        <dbReference type="Proteomes" id="UP000644140"/>
    </source>
</evidence>
<dbReference type="InterPro" id="IPR029058">
    <property type="entry name" value="AB_hydrolase_fold"/>
</dbReference>
<keyword evidence="2" id="KW-0378">Hydrolase</keyword>
<reference evidence="2" key="1">
    <citation type="submission" date="2022-02" db="EMBL/GenBank/DDBJ databases">
        <title>Characterization of Tn125 harboring carbapenem-resistant Acinetobacter bereziniae clinical isolates.</title>
        <authorList>
            <person name="Wong N.-K."/>
            <person name="Pan Q."/>
        </authorList>
    </citation>
    <scope>NUCLEOTIDE SEQUENCE</scope>
    <source>
        <strain evidence="2">GD03393</strain>
    </source>
</reference>
<dbReference type="EMBL" id="CP092085">
    <property type="protein sequence ID" value="UUN99625.1"/>
    <property type="molecule type" value="Genomic_DNA"/>
</dbReference>
<evidence type="ECO:0000259" key="1">
    <source>
        <dbReference type="Pfam" id="PF12146"/>
    </source>
</evidence>
<dbReference type="Gene3D" id="3.40.50.1820">
    <property type="entry name" value="alpha/beta hydrolase"/>
    <property type="match status" value="1"/>
</dbReference>
<sequence length="288" mass="32046">MTIYENLTISCADSYSLSARFYSAKQSTQHLPVLVCPATGITQGFYHHFIEWLTQQGLDVMVFDFRGIGDSLHGPLSQSKASIQDWGQLDIPAAIESLLNKTGKNQLTLIGHSAGGQLLGIVPNYKKVAQVISISGSTGHIKGLKGRTKRLAPVMFNLVFPISNRIKGYGATKMLGMGENLPQKVAQQWAEFCSRPGYVINAVGKTVFEDYHHEIECPITSYWSSDDEIATSANVKDLLRLYPRATTDMIELSPQQHGHKVIGHMLMFKKSHQNLWPIMTQKIFNPKL</sequence>
<dbReference type="InterPro" id="IPR017208">
    <property type="entry name" value="UCP037442_abhydr"/>
</dbReference>
<organism evidence="2 3">
    <name type="scientific">Acinetobacter bereziniae</name>
    <name type="common">Acinetobacter genomosp. 10</name>
    <dbReference type="NCBI Taxonomy" id="106648"/>
    <lineage>
        <taxon>Bacteria</taxon>
        <taxon>Pseudomonadati</taxon>
        <taxon>Pseudomonadota</taxon>
        <taxon>Gammaproteobacteria</taxon>
        <taxon>Moraxellales</taxon>
        <taxon>Moraxellaceae</taxon>
        <taxon>Acinetobacter</taxon>
    </lineage>
</organism>
<gene>
    <name evidence="2" type="ORF">I9054_009340</name>
</gene>
<dbReference type="GO" id="GO:0016787">
    <property type="term" value="F:hydrolase activity"/>
    <property type="evidence" value="ECO:0007669"/>
    <property type="project" value="UniProtKB-KW"/>
</dbReference>